<organism evidence="9 10">
    <name type="scientific">Nasonia vitripennis</name>
    <name type="common">Parasitic wasp</name>
    <dbReference type="NCBI Taxonomy" id="7425"/>
    <lineage>
        <taxon>Eukaryota</taxon>
        <taxon>Metazoa</taxon>
        <taxon>Ecdysozoa</taxon>
        <taxon>Arthropoda</taxon>
        <taxon>Hexapoda</taxon>
        <taxon>Insecta</taxon>
        <taxon>Pterygota</taxon>
        <taxon>Neoptera</taxon>
        <taxon>Endopterygota</taxon>
        <taxon>Hymenoptera</taxon>
        <taxon>Apocrita</taxon>
        <taxon>Proctotrupomorpha</taxon>
        <taxon>Chalcidoidea</taxon>
        <taxon>Pteromalidae</taxon>
        <taxon>Pteromalinae</taxon>
        <taxon>Nasonia</taxon>
    </lineage>
</organism>
<evidence type="ECO:0008006" key="11">
    <source>
        <dbReference type="Google" id="ProtNLM"/>
    </source>
</evidence>
<dbReference type="AlphaFoldDB" id="A0A7M7G837"/>
<dbReference type="Gene3D" id="1.10.287.1060">
    <property type="entry name" value="ESAT-6-like"/>
    <property type="match status" value="1"/>
</dbReference>
<name>A0A7M7G837_NASVI</name>
<gene>
    <name evidence="9" type="primary">100122429</name>
</gene>
<evidence type="ECO:0000313" key="9">
    <source>
        <dbReference type="EnsemblMetazoa" id="XP_001606034"/>
    </source>
</evidence>
<dbReference type="KEGG" id="nvi:100122429"/>
<comment type="similarity">
    <text evidence="2">Belongs to the SNF7 family.</text>
</comment>
<feature type="coiled-coil region" evidence="7">
    <location>
        <begin position="17"/>
        <end position="88"/>
    </location>
</feature>
<evidence type="ECO:0000256" key="4">
    <source>
        <dbReference type="ARBA" id="ARBA00022753"/>
    </source>
</evidence>
<evidence type="ECO:0000256" key="7">
    <source>
        <dbReference type="SAM" id="Coils"/>
    </source>
</evidence>
<dbReference type="Pfam" id="PF03357">
    <property type="entry name" value="Snf7"/>
    <property type="match status" value="1"/>
</dbReference>
<dbReference type="OMA" id="RAKQPAM"/>
<dbReference type="InterPro" id="IPR005024">
    <property type="entry name" value="Snf7_fam"/>
</dbReference>
<dbReference type="FunCoup" id="A0A7M7G837">
    <property type="interactions" value="1446"/>
</dbReference>
<dbReference type="OrthoDB" id="441172at2759"/>
<dbReference type="PANTHER" id="PTHR22761:SF5">
    <property type="entry name" value="CHARGED MULTIVESICULAR BODY PROTEIN 6"/>
    <property type="match status" value="1"/>
</dbReference>
<feature type="compositionally biased region" description="Basic and acidic residues" evidence="8">
    <location>
        <begin position="189"/>
        <end position="204"/>
    </location>
</feature>
<dbReference type="GO" id="GO:0032511">
    <property type="term" value="P:late endosome to vacuole transport via multivesicular body sorting pathway"/>
    <property type="evidence" value="ECO:0007669"/>
    <property type="project" value="TreeGrafter"/>
</dbReference>
<dbReference type="EnsemblMetazoa" id="XM_001605984">
    <property type="protein sequence ID" value="XP_001606034"/>
    <property type="gene ID" value="LOC100122429"/>
</dbReference>
<evidence type="ECO:0000256" key="3">
    <source>
        <dbReference type="ARBA" id="ARBA00022448"/>
    </source>
</evidence>
<comment type="subcellular location">
    <subcellularLocation>
        <location evidence="1">Endosome membrane</location>
    </subcellularLocation>
</comment>
<keyword evidence="3" id="KW-0813">Transport</keyword>
<evidence type="ECO:0000256" key="1">
    <source>
        <dbReference type="ARBA" id="ARBA00004608"/>
    </source>
</evidence>
<keyword evidence="4" id="KW-0967">Endosome</keyword>
<feature type="region of interest" description="Disordered" evidence="8">
    <location>
        <begin position="168"/>
        <end position="212"/>
    </location>
</feature>
<dbReference type="SMR" id="A0A7M7G837"/>
<dbReference type="Proteomes" id="UP000002358">
    <property type="component" value="Chromosome 2"/>
</dbReference>
<evidence type="ECO:0000256" key="5">
    <source>
        <dbReference type="ARBA" id="ARBA00022927"/>
    </source>
</evidence>
<evidence type="ECO:0000313" key="10">
    <source>
        <dbReference type="Proteomes" id="UP000002358"/>
    </source>
</evidence>
<keyword evidence="7" id="KW-0175">Coiled coil</keyword>
<proteinExistence type="inferred from homology"/>
<dbReference type="GO" id="GO:0000815">
    <property type="term" value="C:ESCRT III complex"/>
    <property type="evidence" value="ECO:0007669"/>
    <property type="project" value="TreeGrafter"/>
</dbReference>
<evidence type="ECO:0000256" key="6">
    <source>
        <dbReference type="ARBA" id="ARBA00023136"/>
    </source>
</evidence>
<dbReference type="PANTHER" id="PTHR22761">
    <property type="entry name" value="CHARGED MULTIVESICULAR BODY PROTEIN"/>
    <property type="match status" value="1"/>
</dbReference>
<evidence type="ECO:0000256" key="2">
    <source>
        <dbReference type="ARBA" id="ARBA00006190"/>
    </source>
</evidence>
<dbReference type="GO" id="GO:0005771">
    <property type="term" value="C:multivesicular body"/>
    <property type="evidence" value="ECO:0007669"/>
    <property type="project" value="TreeGrafter"/>
</dbReference>
<dbReference type="GO" id="GO:0006900">
    <property type="term" value="P:vesicle budding from membrane"/>
    <property type="evidence" value="ECO:0007669"/>
    <property type="project" value="TreeGrafter"/>
</dbReference>
<keyword evidence="6" id="KW-0472">Membrane</keyword>
<reference evidence="9" key="1">
    <citation type="submission" date="2021-01" db="UniProtKB">
        <authorList>
            <consortium name="EnsemblMetazoa"/>
        </authorList>
    </citation>
    <scope>IDENTIFICATION</scope>
</reference>
<sequence>MGIFFAKKKHPSRVTEQDKAVLQLKQTRDKLKQYQKRIEQNLERDREIAKKLLRNNQRERALLLLRKKKFQEQALIKADGQLDNLERMVHDLEFAQVEIKVVDGLKLGNEALKKLHAVLSIDEIEKVMDETREGVEKQQEIDELLSGALTDQEEVDVEAELDALITEEAEITTPEVPSEVPLPDVPQDEPVKEKEKEKAPKSKSQEPVALEA</sequence>
<protein>
    <recommendedName>
        <fullName evidence="11">Charged multivesicular body protein 6</fullName>
    </recommendedName>
</protein>
<keyword evidence="5" id="KW-0653">Protein transport</keyword>
<accession>A0A7M7G837</accession>
<keyword evidence="10" id="KW-1185">Reference proteome</keyword>
<dbReference type="InParanoid" id="A0A7M7G837"/>
<dbReference type="GO" id="GO:0015031">
    <property type="term" value="P:protein transport"/>
    <property type="evidence" value="ECO:0007669"/>
    <property type="project" value="UniProtKB-KW"/>
</dbReference>
<evidence type="ECO:0000256" key="8">
    <source>
        <dbReference type="SAM" id="MobiDB-lite"/>
    </source>
</evidence>